<dbReference type="Proteomes" id="UP000008281">
    <property type="component" value="Unassembled WGS sequence"/>
</dbReference>
<dbReference type="InParanoid" id="E3MVW3"/>
<dbReference type="HOGENOM" id="CLU_2673476_0_0_1"/>
<accession>E3MVW3</accession>
<reference evidence="2" key="1">
    <citation type="submission" date="2007-07" db="EMBL/GenBank/DDBJ databases">
        <title>PCAP assembly of the Caenorhabditis remanei genome.</title>
        <authorList>
            <consortium name="The Caenorhabditis remanei Sequencing Consortium"/>
            <person name="Wilson R.K."/>
        </authorList>
    </citation>
    <scope>NUCLEOTIDE SEQUENCE [LARGE SCALE GENOMIC DNA]</scope>
    <source>
        <strain evidence="2">PB4641</strain>
    </source>
</reference>
<name>E3MVW3_CAERE</name>
<organism evidence="3">
    <name type="scientific">Caenorhabditis remanei</name>
    <name type="common">Caenorhabditis vulgaris</name>
    <dbReference type="NCBI Taxonomy" id="31234"/>
    <lineage>
        <taxon>Eukaryota</taxon>
        <taxon>Metazoa</taxon>
        <taxon>Ecdysozoa</taxon>
        <taxon>Nematoda</taxon>
        <taxon>Chromadorea</taxon>
        <taxon>Rhabditida</taxon>
        <taxon>Rhabditina</taxon>
        <taxon>Rhabditomorpha</taxon>
        <taxon>Rhabditoidea</taxon>
        <taxon>Rhabditidae</taxon>
        <taxon>Peloderinae</taxon>
        <taxon>Caenorhabditis</taxon>
    </lineage>
</organism>
<keyword evidence="3" id="KW-1185">Reference proteome</keyword>
<evidence type="ECO:0000313" key="2">
    <source>
        <dbReference type="EMBL" id="EFP10345.1"/>
    </source>
</evidence>
<evidence type="ECO:0000256" key="1">
    <source>
        <dbReference type="SAM" id="MobiDB-lite"/>
    </source>
</evidence>
<gene>
    <name evidence="2" type="ORF">CRE_23577</name>
</gene>
<dbReference type="AlphaFoldDB" id="E3MVW3"/>
<dbReference type="EMBL" id="DS268484">
    <property type="protein sequence ID" value="EFP10345.1"/>
    <property type="molecule type" value="Genomic_DNA"/>
</dbReference>
<sequence length="75" mass="8606">MAQPVPPPGVQTQRMATAAKPAVKTAAKHRMRRMEAIYPNDLVRYVPPGSQPKQPKPQRAWIRFKGRLYRLNLNE</sequence>
<evidence type="ECO:0000313" key="3">
    <source>
        <dbReference type="Proteomes" id="UP000008281"/>
    </source>
</evidence>
<protein>
    <submittedName>
        <fullName evidence="2">Uncharacterized protein</fullName>
    </submittedName>
</protein>
<proteinExistence type="predicted"/>
<feature type="region of interest" description="Disordered" evidence="1">
    <location>
        <begin position="1"/>
        <end position="20"/>
    </location>
</feature>